<name>A0A8B9CZF2_9AVES</name>
<dbReference type="CDD" id="cd04042">
    <property type="entry name" value="C2A_MCTP_PRT"/>
    <property type="match status" value="1"/>
</dbReference>
<dbReference type="PANTHER" id="PTHR45911:SF2">
    <property type="entry name" value="MULTIPLE C2 AND TRANSMEMBRANE DOMAIN-CONTAINING PROTEIN 2"/>
    <property type="match status" value="1"/>
</dbReference>
<keyword evidence="4" id="KW-0217">Developmental protein</keyword>
<keyword evidence="9 14" id="KW-1133">Transmembrane helix</keyword>
<feature type="compositionally biased region" description="Polar residues" evidence="13">
    <location>
        <begin position="290"/>
        <end position="299"/>
    </location>
</feature>
<proteinExistence type="inferred from homology"/>
<dbReference type="Proteomes" id="UP000694426">
    <property type="component" value="Unplaced"/>
</dbReference>
<keyword evidence="10 14" id="KW-0472">Membrane</keyword>
<evidence type="ECO:0000256" key="10">
    <source>
        <dbReference type="ARBA" id="ARBA00023136"/>
    </source>
</evidence>
<evidence type="ECO:0000256" key="4">
    <source>
        <dbReference type="ARBA" id="ARBA00022473"/>
    </source>
</evidence>
<dbReference type="InterPro" id="IPR013583">
    <property type="entry name" value="MCTP_C"/>
</dbReference>
<evidence type="ECO:0000256" key="7">
    <source>
        <dbReference type="ARBA" id="ARBA00022737"/>
    </source>
</evidence>
<evidence type="ECO:0000256" key="15">
    <source>
        <dbReference type="SAM" id="SignalP"/>
    </source>
</evidence>
<evidence type="ECO:0000256" key="13">
    <source>
        <dbReference type="SAM" id="MobiDB-lite"/>
    </source>
</evidence>
<feature type="transmembrane region" description="Helical" evidence="14">
    <location>
        <begin position="914"/>
        <end position="942"/>
    </location>
</feature>
<feature type="region of interest" description="Disordered" evidence="13">
    <location>
        <begin position="139"/>
        <end position="200"/>
    </location>
</feature>
<keyword evidence="5 14" id="KW-0812">Transmembrane</keyword>
<reference evidence="17" key="1">
    <citation type="submission" date="2025-08" db="UniProtKB">
        <authorList>
            <consortium name="Ensembl"/>
        </authorList>
    </citation>
    <scope>IDENTIFICATION</scope>
</reference>
<dbReference type="GO" id="GO:0046928">
    <property type="term" value="P:regulation of neurotransmitter secretion"/>
    <property type="evidence" value="ECO:0007669"/>
    <property type="project" value="TreeGrafter"/>
</dbReference>
<evidence type="ECO:0000256" key="5">
    <source>
        <dbReference type="ARBA" id="ARBA00022692"/>
    </source>
</evidence>
<dbReference type="Gene3D" id="2.60.40.150">
    <property type="entry name" value="C2 domain"/>
    <property type="match status" value="3"/>
</dbReference>
<dbReference type="CDD" id="cd08376">
    <property type="entry name" value="C2B_MCTP_PRT"/>
    <property type="match status" value="1"/>
</dbReference>
<dbReference type="Pfam" id="PF00168">
    <property type="entry name" value="C2"/>
    <property type="match status" value="3"/>
</dbReference>
<keyword evidence="18" id="KW-1185">Reference proteome</keyword>
<comment type="function">
    <text evidence="11">Might play a role in the development of cardiac outflow tract.</text>
</comment>
<feature type="domain" description="C2" evidence="16">
    <location>
        <begin position="563"/>
        <end position="675"/>
    </location>
</feature>
<dbReference type="FunFam" id="2.60.40.150:FF:000019">
    <property type="entry name" value="Multiple C2 and transmembrane domain-containing protein 2 isoform 1"/>
    <property type="match status" value="1"/>
</dbReference>
<dbReference type="AlphaFoldDB" id="A0A8B9CZF2"/>
<feature type="region of interest" description="Disordered" evidence="13">
    <location>
        <begin position="279"/>
        <end position="299"/>
    </location>
</feature>
<feature type="signal peptide" evidence="15">
    <location>
        <begin position="1"/>
        <end position="17"/>
    </location>
</feature>
<accession>A0A8B9CZF2</accession>
<evidence type="ECO:0000259" key="16">
    <source>
        <dbReference type="PROSITE" id="PS50004"/>
    </source>
</evidence>
<keyword evidence="15" id="KW-0732">Signal</keyword>
<dbReference type="GO" id="GO:0005829">
    <property type="term" value="C:cytosol"/>
    <property type="evidence" value="ECO:0007669"/>
    <property type="project" value="Ensembl"/>
</dbReference>
<evidence type="ECO:0000256" key="12">
    <source>
        <dbReference type="ARBA" id="ARBA00074930"/>
    </source>
</evidence>
<dbReference type="CDD" id="cd08377">
    <property type="entry name" value="C2C_MCTP_PRT"/>
    <property type="match status" value="1"/>
</dbReference>
<dbReference type="GO" id="GO:0005509">
    <property type="term" value="F:calcium ion binding"/>
    <property type="evidence" value="ECO:0007669"/>
    <property type="project" value="Ensembl"/>
</dbReference>
<dbReference type="FunFam" id="2.60.40.150:FF:000088">
    <property type="entry name" value="multiple C2 and transmembrane domain-containing protein 2 isoform X2"/>
    <property type="match status" value="1"/>
</dbReference>
<dbReference type="Ensembl" id="ENSABRT00000036031.1">
    <property type="protein sequence ID" value="ENSABRP00000025740.1"/>
    <property type="gene ID" value="ENSABRG00000021583.1"/>
</dbReference>
<evidence type="ECO:0000256" key="8">
    <source>
        <dbReference type="ARBA" id="ARBA00022837"/>
    </source>
</evidence>
<evidence type="ECO:0000256" key="9">
    <source>
        <dbReference type="ARBA" id="ARBA00022989"/>
    </source>
</evidence>
<dbReference type="PANTHER" id="PTHR45911">
    <property type="entry name" value="C2 DOMAIN-CONTAINING PROTEIN"/>
    <property type="match status" value="1"/>
</dbReference>
<keyword evidence="8" id="KW-0106">Calcium</keyword>
<comment type="similarity">
    <text evidence="3">Belongs to the MCTP family.</text>
</comment>
<feature type="domain" description="C2" evidence="16">
    <location>
        <begin position="709"/>
        <end position="830"/>
    </location>
</feature>
<feature type="compositionally biased region" description="Gly residues" evidence="13">
    <location>
        <begin position="146"/>
        <end position="166"/>
    </location>
</feature>
<feature type="compositionally biased region" description="Basic and acidic residues" evidence="13">
    <location>
        <begin position="171"/>
        <end position="192"/>
    </location>
</feature>
<comment type="cofactor">
    <cofactor evidence="1">
        <name>Ca(2+)</name>
        <dbReference type="ChEBI" id="CHEBI:29108"/>
    </cofactor>
</comment>
<organism evidence="17 18">
    <name type="scientific">Anser brachyrhynchus</name>
    <name type="common">Pink-footed goose</name>
    <dbReference type="NCBI Taxonomy" id="132585"/>
    <lineage>
        <taxon>Eukaryota</taxon>
        <taxon>Metazoa</taxon>
        <taxon>Chordata</taxon>
        <taxon>Craniata</taxon>
        <taxon>Vertebrata</taxon>
        <taxon>Euteleostomi</taxon>
        <taxon>Archelosauria</taxon>
        <taxon>Archosauria</taxon>
        <taxon>Dinosauria</taxon>
        <taxon>Saurischia</taxon>
        <taxon>Theropoda</taxon>
        <taxon>Coelurosauria</taxon>
        <taxon>Aves</taxon>
        <taxon>Neognathae</taxon>
        <taxon>Galloanserae</taxon>
        <taxon>Anseriformes</taxon>
        <taxon>Anatidae</taxon>
        <taxon>Anserinae</taxon>
        <taxon>Anser</taxon>
    </lineage>
</organism>
<evidence type="ECO:0000256" key="2">
    <source>
        <dbReference type="ARBA" id="ARBA00004141"/>
    </source>
</evidence>
<feature type="transmembrane region" description="Helical" evidence="14">
    <location>
        <begin position="1018"/>
        <end position="1046"/>
    </location>
</feature>
<feature type="chain" id="PRO_5034195788" description="Multiple C2 and transmembrane domain-containing protein 2" evidence="15">
    <location>
        <begin position="18"/>
        <end position="1101"/>
    </location>
</feature>
<evidence type="ECO:0000256" key="1">
    <source>
        <dbReference type="ARBA" id="ARBA00001913"/>
    </source>
</evidence>
<reference evidence="17" key="2">
    <citation type="submission" date="2025-09" db="UniProtKB">
        <authorList>
            <consortium name="Ensembl"/>
        </authorList>
    </citation>
    <scope>IDENTIFICATION</scope>
</reference>
<sequence>MCYVAVLLLVFFSLACSHTRNFLSSSTLTQGGCYQPPALTHPLLLCFSAFGTKPLRSGDAVGETGWATGGIWKRCSTVWGGIYAGGEKDARGATCWRGDAAGGGGCREEVWGWRRMLGGRSSGLARGCCEGGACGKPSAFRAGPPRGRGGGGGGTARRGGGTGTGAGAARRGGDRDGDSDTCRRGGTERREMAVPGWQSPPESLMLFCTRGIAEVPCAAMDLDKPSVWGSLKQRTRPFLQNLSVRKTKKRSSKMVVSKARSLDRRLSVSVPDMLEVETITEEETTYSSTQVLSGDSPTNLPRPVASLKSRSASVRPVGGDWPWLRQSTARMEGDMACLDVRVAGGPTSEGKRPSSDDLLELLQRARLSNDLADEMMEDSCGGIDLDSSISSQFFDDQMAVEEGSDCLNDLPSPFAYLLTIHLKEGRNLVIRDRCGTSDPYVKFKLNGKTLYKSKVVYKNLNPVWDETVVLPVQTLDQKLWIKVYDRDLTSSDFMGSAFVALTELELNRTTEQVLKLEDPNSLEDDMGVIVLNLSLAVKQGDFKRNNRWSNRKKRSSSKSSFMRSMRLSDSLRKNQLWNGLVTITLLEGKNIPGGGLAEVFILLKLGDQRYKSKTLCKSANPQWREQFDFHYFSDRKDMLDIEVWRKDNKKHEELLGTCKVDITALPIKQTNCLELPLEKHPGSLLMLIAVAPCTGVSISDLCVCPLGDPSERKQISQRYCIKNSFRDIKDVGFLQVKVLKAVDLLAADFAGKSDPFCVLELGNDSLQTHTVYKNLNPEWNKVFTFPIKDIHDVLEVTVFDEDGDKPPDFLGKVAIPLLSIRNGKQSCYTLKNKDLERASKGVIYLELDVLFNPVKASIRTFKPREKRFTEENCKFSKKILSRNVDRVKKITMAIWNTIQFLQSCFLWESTVKSMIAFVVFVVTVWSVELYMVPLALLVLFAYNFSLVRAGKVNNTQDAQDLMGLDEDDDEDDKESEKKGLIERIHMVQKVIIAVQSILEEIASFGERIKNTFNWTVPFLSVLACLVLAAATVILYFIPLRYIILIWGINKFTKKLRNPYAIDNNELLDFLSRVPSDVQKVQHAELKPYSSSSPIRKKRSAL</sequence>
<gene>
    <name evidence="17" type="primary">MCTP2</name>
</gene>
<protein>
    <recommendedName>
        <fullName evidence="12">Multiple C2 and transmembrane domain-containing protein 2</fullName>
    </recommendedName>
</protein>
<keyword evidence="7" id="KW-0677">Repeat</keyword>
<keyword evidence="6" id="KW-0479">Metal-binding</keyword>
<comment type="subcellular location">
    <subcellularLocation>
        <location evidence="2">Membrane</location>
        <topology evidence="2">Multi-pass membrane protein</topology>
    </subcellularLocation>
</comment>
<feature type="domain" description="C2" evidence="16">
    <location>
        <begin position="399"/>
        <end position="514"/>
    </location>
</feature>
<evidence type="ECO:0000256" key="11">
    <source>
        <dbReference type="ARBA" id="ARBA00053791"/>
    </source>
</evidence>
<dbReference type="SUPFAM" id="SSF49562">
    <property type="entry name" value="C2 domain (Calcium/lipid-binding domain, CaLB)"/>
    <property type="match status" value="3"/>
</dbReference>
<dbReference type="InterPro" id="IPR035892">
    <property type="entry name" value="C2_domain_sf"/>
</dbReference>
<evidence type="ECO:0000256" key="6">
    <source>
        <dbReference type="ARBA" id="ARBA00022723"/>
    </source>
</evidence>
<dbReference type="PROSITE" id="PS50004">
    <property type="entry name" value="C2"/>
    <property type="match status" value="3"/>
</dbReference>
<dbReference type="GO" id="GO:0005654">
    <property type="term" value="C:nucleoplasm"/>
    <property type="evidence" value="ECO:0007669"/>
    <property type="project" value="Ensembl"/>
</dbReference>
<dbReference type="Pfam" id="PF08372">
    <property type="entry name" value="PRT_C"/>
    <property type="match status" value="1"/>
</dbReference>
<dbReference type="InterPro" id="IPR000008">
    <property type="entry name" value="C2_dom"/>
</dbReference>
<evidence type="ECO:0000313" key="18">
    <source>
        <dbReference type="Proteomes" id="UP000694426"/>
    </source>
</evidence>
<evidence type="ECO:0000256" key="3">
    <source>
        <dbReference type="ARBA" id="ARBA00007923"/>
    </source>
</evidence>
<evidence type="ECO:0000256" key="14">
    <source>
        <dbReference type="SAM" id="Phobius"/>
    </source>
</evidence>
<evidence type="ECO:0000313" key="17">
    <source>
        <dbReference type="Ensembl" id="ENSABRP00000025740.1"/>
    </source>
</evidence>
<dbReference type="GO" id="GO:0030672">
    <property type="term" value="C:synaptic vesicle membrane"/>
    <property type="evidence" value="ECO:0007669"/>
    <property type="project" value="TreeGrafter"/>
</dbReference>
<dbReference type="GeneTree" id="ENSGT00940000156291"/>
<dbReference type="FunFam" id="2.60.40.150:FF:000076">
    <property type="entry name" value="multiple C2 and transmembrane domain-containing protein 2 isoform X1"/>
    <property type="match status" value="1"/>
</dbReference>
<dbReference type="SMART" id="SM00239">
    <property type="entry name" value="C2"/>
    <property type="match status" value="3"/>
</dbReference>